<feature type="domain" description="DUF3857" evidence="2">
    <location>
        <begin position="66"/>
        <end position="216"/>
    </location>
</feature>
<dbReference type="Proteomes" id="UP000295390">
    <property type="component" value="Unassembled WGS sequence"/>
</dbReference>
<dbReference type="Gene3D" id="2.60.120.1130">
    <property type="match status" value="1"/>
</dbReference>
<dbReference type="Pfam" id="PF01841">
    <property type="entry name" value="Transglut_core"/>
    <property type="match status" value="1"/>
</dbReference>
<evidence type="ECO:0000259" key="2">
    <source>
        <dbReference type="Pfam" id="PF12969"/>
    </source>
</evidence>
<feature type="domain" description="Transglutaminase-like" evidence="1">
    <location>
        <begin position="320"/>
        <end position="423"/>
    </location>
</feature>
<gene>
    <name evidence="3" type="ORF">DFQ07_2751</name>
</gene>
<dbReference type="EMBL" id="SNYH01000006">
    <property type="protein sequence ID" value="TDQ22734.1"/>
    <property type="molecule type" value="Genomic_DNA"/>
</dbReference>
<comment type="caution">
    <text evidence="3">The sequence shown here is derived from an EMBL/GenBank/DDBJ whole genome shotgun (WGS) entry which is preliminary data.</text>
</comment>
<dbReference type="Gene3D" id="3.10.620.30">
    <property type="match status" value="1"/>
</dbReference>
<sequence>MKKVLFIFTLIVTINLSAQEIKFGKVSKEELEEKFHPIDSSASAAYLYKNREVYYEYTSSEGWRLVTKVHERVKIYNKRGFNYANKAVKLFNRGGKDEKITNLKAYTFSIDENGKINKLKLSKKDVFQEEKTDYWSLEKITMPGIKEGVIIDLTYQKNSPYYHYIDEVIVQENIPVNKIKTTVKIPEYFVFKNYQKGHYPINLQKSKVNRTIDYSYRVKDCFGCATTTSYSESVKLFENLIEINDKNIPALKDTEPYCGNINNYRAGLEFELSGTRFPNSMYKNYTSSWKDVSKTIYKSTNFGNELEKNSYYEDDLTNLLSSVKNDYEKIALIFQFVKTKVKWDGNYEKYTNKGVKKAYKEGVGNSAEINLILTSMLRSANLNANPVLVSTKNNGIPMFPTLNGFNYVITKVNFSDGRYALLDATEKYSTPNTLPLRTLNWYGREIYKDGKSIDVSLKPSEYAEESNLLYIKLDDTGHVEGMFRKTLSGHSAMLFRKKNNVKKDENIKLSLEEEYNIEINEFNISNKNDIAKPLIQNIKFSSDDIIEEINNKLYFSPLLFLATSETPFKSKERNFPIDYVTPWQDKFSVSITIPDGYSVESYPKELAIGLPENIGVFKHKILVQGNKIKLSSLTKFNSSIIAPHYYTTIKDFYEQLVKKQTEKIVLVKK</sequence>
<dbReference type="Gene3D" id="2.60.40.3140">
    <property type="match status" value="1"/>
</dbReference>
<evidence type="ECO:0000313" key="3">
    <source>
        <dbReference type="EMBL" id="TDQ22734.1"/>
    </source>
</evidence>
<reference evidence="3 4" key="1">
    <citation type="submission" date="2019-03" db="EMBL/GenBank/DDBJ databases">
        <title>Genomic Encyclopedia of Type Strains, Phase III (KMG-III): the genomes of soil and plant-associated and newly described type strains.</title>
        <authorList>
            <person name="Whitman W."/>
        </authorList>
    </citation>
    <scope>NUCLEOTIDE SEQUENCE [LARGE SCALE GENOMIC DNA]</scope>
    <source>
        <strain evidence="3 4">CECT 8283</strain>
    </source>
</reference>
<dbReference type="InterPro" id="IPR002931">
    <property type="entry name" value="Transglutaminase-like"/>
</dbReference>
<dbReference type="InterPro" id="IPR038765">
    <property type="entry name" value="Papain-like_cys_pep_sf"/>
</dbReference>
<name>A0A4R6TB57_9FLAO</name>
<evidence type="ECO:0000259" key="1">
    <source>
        <dbReference type="Pfam" id="PF01841"/>
    </source>
</evidence>
<dbReference type="OrthoDB" id="98874at2"/>
<dbReference type="RefSeq" id="WP_133537688.1">
    <property type="nucleotide sequence ID" value="NZ_SNYH01000006.1"/>
</dbReference>
<evidence type="ECO:0000313" key="4">
    <source>
        <dbReference type="Proteomes" id="UP000295390"/>
    </source>
</evidence>
<dbReference type="InterPro" id="IPR024618">
    <property type="entry name" value="DUF3857"/>
</dbReference>
<protein>
    <submittedName>
        <fullName evidence="3">Transglutaminase superfamily protein</fullName>
    </submittedName>
</protein>
<proteinExistence type="predicted"/>
<dbReference type="AlphaFoldDB" id="A0A4R6TB57"/>
<dbReference type="Pfam" id="PF12969">
    <property type="entry name" value="DUF3857"/>
    <property type="match status" value="1"/>
</dbReference>
<accession>A0A4R6TB57</accession>
<dbReference type="SUPFAM" id="SSF54001">
    <property type="entry name" value="Cysteine proteinases"/>
    <property type="match status" value="1"/>
</dbReference>
<organism evidence="3 4">
    <name type="scientific">Tenacibaculum caenipelagi</name>
    <dbReference type="NCBI Taxonomy" id="1325435"/>
    <lineage>
        <taxon>Bacteria</taxon>
        <taxon>Pseudomonadati</taxon>
        <taxon>Bacteroidota</taxon>
        <taxon>Flavobacteriia</taxon>
        <taxon>Flavobacteriales</taxon>
        <taxon>Flavobacteriaceae</taxon>
        <taxon>Tenacibaculum</taxon>
    </lineage>
</organism>
<keyword evidence="4" id="KW-1185">Reference proteome</keyword>